<evidence type="ECO:0000256" key="3">
    <source>
        <dbReference type="SAM" id="Phobius"/>
    </source>
</evidence>
<gene>
    <name evidence="4" type="ORF">C5E45_34005</name>
</gene>
<evidence type="ECO:0000256" key="1">
    <source>
        <dbReference type="ARBA" id="ARBA00022737"/>
    </source>
</evidence>
<comment type="caution">
    <text evidence="4">The sequence shown here is derived from an EMBL/GenBank/DDBJ whole genome shotgun (WGS) entry which is preliminary data.</text>
</comment>
<dbReference type="SUPFAM" id="SSF141571">
    <property type="entry name" value="Pentapeptide repeat-like"/>
    <property type="match status" value="1"/>
</dbReference>
<protein>
    <recommendedName>
        <fullName evidence="6">Pentapeptide repeat-containing protein</fullName>
    </recommendedName>
</protein>
<evidence type="ECO:0008006" key="6">
    <source>
        <dbReference type="Google" id="ProtNLM"/>
    </source>
</evidence>
<dbReference type="InterPro" id="IPR001646">
    <property type="entry name" value="5peptide_repeat"/>
</dbReference>
<feature type="compositionally biased region" description="Basic residues" evidence="2">
    <location>
        <begin position="53"/>
        <end position="63"/>
    </location>
</feature>
<evidence type="ECO:0000313" key="4">
    <source>
        <dbReference type="EMBL" id="PPJ29701.1"/>
    </source>
</evidence>
<keyword evidence="3" id="KW-0812">Transmembrane</keyword>
<dbReference type="Gene3D" id="2.160.20.80">
    <property type="entry name" value="E3 ubiquitin-protein ligase SopA"/>
    <property type="match status" value="1"/>
</dbReference>
<feature type="transmembrane region" description="Helical" evidence="3">
    <location>
        <begin position="78"/>
        <end position="102"/>
    </location>
</feature>
<evidence type="ECO:0000256" key="2">
    <source>
        <dbReference type="SAM" id="MobiDB-lite"/>
    </source>
</evidence>
<keyword evidence="1" id="KW-0677">Repeat</keyword>
<dbReference type="EMBL" id="PSZC01000047">
    <property type="protein sequence ID" value="PPJ29701.1"/>
    <property type="molecule type" value="Genomic_DNA"/>
</dbReference>
<dbReference type="PANTHER" id="PTHR47485:SF1">
    <property type="entry name" value="THYLAKOID LUMENAL 17.4 KDA PROTEIN, CHLOROPLASTIC"/>
    <property type="match status" value="1"/>
</dbReference>
<keyword evidence="3" id="KW-1133">Transmembrane helix</keyword>
<organism evidence="4 5">
    <name type="scientific">Nocardia nova</name>
    <dbReference type="NCBI Taxonomy" id="37330"/>
    <lineage>
        <taxon>Bacteria</taxon>
        <taxon>Bacillati</taxon>
        <taxon>Actinomycetota</taxon>
        <taxon>Actinomycetes</taxon>
        <taxon>Mycobacteriales</taxon>
        <taxon>Nocardiaceae</taxon>
        <taxon>Nocardia</taxon>
    </lineage>
</organism>
<sequence length="371" mass="40576">MSSTPASRRRPRVPTLGFSALARRYFARPVPLPARRPPRRAITPRRPQPGSRRTARVTSLKRPKLSRRRAAIERAKSIVTWGGWTKLAAVAATGGILAGLYFNLNTARANDKQCDISQQKEVTDRYAKAVEELGTANSEIQVGGIYLLERLATDSPKDRQTIYNVLANFVRSQAPNSDSCKYRPDAHPSIAVQEALTVIGRRTKGGPEKIDLSDSCLTGARLRDANLGNLTIERSNLEGAVLSSAEFSNAQLDHVSFVQAQMGFASFDIVTVRDSDFTKAIMNDTKMRIFSALATTFCGALLADANLSEFSAIGSDFRHTEFDLDGGMSAQGLSQDNLYSIAYDETTVWPKGFAPPSSQTDALELQKPCQS</sequence>
<proteinExistence type="predicted"/>
<reference evidence="4 5" key="1">
    <citation type="submission" date="2018-02" db="EMBL/GenBank/DDBJ databases">
        <title>8 Nocardia nova and 1 Nocardia cyriacigeorgica strain used for evolution to TMP-SMX.</title>
        <authorList>
            <person name="Mehta H."/>
            <person name="Weng J."/>
            <person name="Shamoo Y."/>
        </authorList>
    </citation>
    <scope>NUCLEOTIDE SEQUENCE [LARGE SCALE GENOMIC DNA]</scope>
    <source>
        <strain evidence="4 5">MDA3139</strain>
    </source>
</reference>
<name>A0A2S6A8X7_9NOCA</name>
<evidence type="ECO:0000313" key="5">
    <source>
        <dbReference type="Proteomes" id="UP000239874"/>
    </source>
</evidence>
<keyword evidence="3" id="KW-0472">Membrane</keyword>
<dbReference type="PANTHER" id="PTHR47485">
    <property type="entry name" value="THYLAKOID LUMENAL 17.4 KDA PROTEIN, CHLOROPLASTIC"/>
    <property type="match status" value="1"/>
</dbReference>
<feature type="region of interest" description="Disordered" evidence="2">
    <location>
        <begin position="29"/>
        <end position="63"/>
    </location>
</feature>
<dbReference type="AlphaFoldDB" id="A0A2S6A8X7"/>
<accession>A0A2S6A8X7</accession>
<dbReference type="Proteomes" id="UP000239874">
    <property type="component" value="Unassembled WGS sequence"/>
</dbReference>
<dbReference type="Pfam" id="PF00805">
    <property type="entry name" value="Pentapeptide"/>
    <property type="match status" value="1"/>
</dbReference>